<keyword evidence="3" id="KW-1185">Reference proteome</keyword>
<evidence type="ECO:0000313" key="2">
    <source>
        <dbReference type="EMBL" id="SFA58460.1"/>
    </source>
</evidence>
<accession>A0A099EUR3</accession>
<evidence type="ECO:0000313" key="3">
    <source>
        <dbReference type="Proteomes" id="UP000029846"/>
    </source>
</evidence>
<dbReference type="Pfam" id="PF07215">
    <property type="entry name" value="DUF1419"/>
    <property type="match status" value="1"/>
</dbReference>
<evidence type="ECO:0000313" key="1">
    <source>
        <dbReference type="EMBL" id="KGJ02125.1"/>
    </source>
</evidence>
<reference evidence="1 3" key="1">
    <citation type="submission" date="2014-09" db="EMBL/GenBank/DDBJ databases">
        <authorList>
            <person name="McGinnis J.M."/>
            <person name="Wolfgang W.J."/>
        </authorList>
    </citation>
    <scope>NUCLEOTIDE SEQUENCE [LARGE SCALE GENOMIC DNA]</scope>
    <source>
        <strain evidence="1 3">JCM 14014</strain>
    </source>
</reference>
<name>A0A099EUR3_9RHOB</name>
<reference evidence="1 3" key="2">
    <citation type="submission" date="2014-10" db="EMBL/GenBank/DDBJ databases">
        <title>Paracoccus sanguinis sp. nov., isolated from clinical specimens of New York State patients.</title>
        <authorList>
            <person name="Mingle L.A."/>
            <person name="Cole J.A."/>
            <person name="Lapierre P."/>
            <person name="Musser K.A."/>
        </authorList>
    </citation>
    <scope>NUCLEOTIDE SEQUENCE [LARGE SCALE GENOMIC DNA]</scope>
    <source>
        <strain evidence="1 3">JCM 14014</strain>
    </source>
</reference>
<dbReference type="STRING" id="376733.SAMN04487972_12058"/>
<evidence type="ECO:0000313" key="4">
    <source>
        <dbReference type="Proteomes" id="UP000182312"/>
    </source>
</evidence>
<dbReference type="RefSeq" id="WP_036743890.1">
    <property type="nucleotide sequence ID" value="NZ_FOJO01000020.1"/>
</dbReference>
<organism evidence="1 3">
    <name type="scientific">Paracoccus halophilus</name>
    <dbReference type="NCBI Taxonomy" id="376733"/>
    <lineage>
        <taxon>Bacteria</taxon>
        <taxon>Pseudomonadati</taxon>
        <taxon>Pseudomonadota</taxon>
        <taxon>Alphaproteobacteria</taxon>
        <taxon>Rhodobacterales</taxon>
        <taxon>Paracoccaceae</taxon>
        <taxon>Paracoccus</taxon>
    </lineage>
</organism>
<reference evidence="2 4" key="3">
    <citation type="submission" date="2016-10" db="EMBL/GenBank/DDBJ databases">
        <authorList>
            <person name="de Groot N.N."/>
        </authorList>
    </citation>
    <scope>NUCLEOTIDE SEQUENCE [LARGE SCALE GENOMIC DNA]</scope>
    <source>
        <strain evidence="2 4">CGMCC 1.6117</strain>
    </source>
</reference>
<dbReference type="Proteomes" id="UP000029846">
    <property type="component" value="Unassembled WGS sequence"/>
</dbReference>
<dbReference type="EMBL" id="FOJO01000020">
    <property type="protein sequence ID" value="SFA58460.1"/>
    <property type="molecule type" value="Genomic_DNA"/>
</dbReference>
<protein>
    <submittedName>
        <fullName evidence="1">Uncharacterized protein</fullName>
    </submittedName>
</protein>
<dbReference type="Proteomes" id="UP000182312">
    <property type="component" value="Unassembled WGS sequence"/>
</dbReference>
<sequence length="111" mass="12629">MKFERLHDGIADHDQTYALINRGYSADKRSAGQWFETTAEIYATFLNILPPLDFTADGFSMSEYATGTLTDAFVRHGGRFFYLSISRERSGDFTNAVCAFREHLAFAERKV</sequence>
<dbReference type="AlphaFoldDB" id="A0A099EUR3"/>
<dbReference type="EMBL" id="JRKN01000045">
    <property type="protein sequence ID" value="KGJ02125.1"/>
    <property type="molecule type" value="Genomic_DNA"/>
</dbReference>
<gene>
    <name evidence="1" type="ORF">IT41_18365</name>
    <name evidence="2" type="ORF">SAMN04487972_12058</name>
</gene>
<dbReference type="OrthoDB" id="7870881at2"/>
<proteinExistence type="predicted"/>
<dbReference type="InterPro" id="IPR009862">
    <property type="entry name" value="DUF1419"/>
</dbReference>